<dbReference type="PROSITE" id="PS51935">
    <property type="entry name" value="NLPC_P60"/>
    <property type="match status" value="1"/>
</dbReference>
<protein>
    <submittedName>
        <fullName evidence="7">NLP/P60 protein</fullName>
    </submittedName>
</protein>
<keyword evidence="3" id="KW-0378">Hydrolase</keyword>
<evidence type="ECO:0000256" key="1">
    <source>
        <dbReference type="ARBA" id="ARBA00007074"/>
    </source>
</evidence>
<name>A0A1Y5Q4N7_9GAMM</name>
<evidence type="ECO:0000256" key="4">
    <source>
        <dbReference type="ARBA" id="ARBA00022807"/>
    </source>
</evidence>
<evidence type="ECO:0000256" key="5">
    <source>
        <dbReference type="SAM" id="SignalP"/>
    </source>
</evidence>
<dbReference type="Pfam" id="PF00877">
    <property type="entry name" value="NLPC_P60"/>
    <property type="match status" value="1"/>
</dbReference>
<dbReference type="AlphaFoldDB" id="A0A1Y5Q4N7"/>
<keyword evidence="5" id="KW-0732">Signal</keyword>
<dbReference type="InterPro" id="IPR039439">
    <property type="entry name" value="SH3b1_dom"/>
</dbReference>
<feature type="chain" id="PRO_5013006390" evidence="5">
    <location>
        <begin position="28"/>
        <end position="476"/>
    </location>
</feature>
<dbReference type="EMBL" id="FLTS01000001">
    <property type="protein sequence ID" value="SBV37183.1"/>
    <property type="molecule type" value="Genomic_DNA"/>
</dbReference>
<dbReference type="SUPFAM" id="SSF54001">
    <property type="entry name" value="Cysteine proteinases"/>
    <property type="match status" value="1"/>
</dbReference>
<sequence length="476" mass="51848">MNALSSRLPLARVLLLAAALCAGQALARDTAPVVAPGHAGIVGLREAYLSPDYWIAHQAEPDRVILDRAGIATQNARMRRLDPSLHDLRALPAMLARDFVRERIDAISQPPTRTLYDVQGEEISAAQLRAISNNLALERIPASRPLHYGLVVHRAALRAFPTGLRVFSSRGDTDIDRFQESALFPGDAVAVLHESADGNWLFVASERYVAWIEKRFIGIGDAAQVFGYGAHGPYRVITGATAFTAYTPEEPRLSRLQLDMGVRVPVLADWPPLQPVNGQQGHAGHVIQLPARNDDGSLALLPALLPRSQDSSDDYLPLTPRNLVTQAFKFLGERYGWGHAYDTRDCSGFVSEVYRSFGVLLPRNTSAQAVSPAPDRIAFGDEDGKARRDAAVDALQVGDLVYIPGHVMLTLGHADGMAWMIHDTSGGSWFGADGKRVPAHLNGVSVTPLQPMMASDTASYVDRITNIQRIRPRTAK</sequence>
<keyword evidence="2" id="KW-0645">Protease</keyword>
<dbReference type="Pfam" id="PF12913">
    <property type="entry name" value="SH3_6"/>
    <property type="match status" value="1"/>
</dbReference>
<evidence type="ECO:0000313" key="7">
    <source>
        <dbReference type="EMBL" id="SBV37183.1"/>
    </source>
</evidence>
<proteinExistence type="inferred from homology"/>
<keyword evidence="4" id="KW-0788">Thiol protease</keyword>
<dbReference type="GO" id="GO:0008234">
    <property type="term" value="F:cysteine-type peptidase activity"/>
    <property type="evidence" value="ECO:0007669"/>
    <property type="project" value="UniProtKB-KW"/>
</dbReference>
<evidence type="ECO:0000256" key="3">
    <source>
        <dbReference type="ARBA" id="ARBA00022801"/>
    </source>
</evidence>
<evidence type="ECO:0000256" key="2">
    <source>
        <dbReference type="ARBA" id="ARBA00022670"/>
    </source>
</evidence>
<dbReference type="InterPro" id="IPR027017">
    <property type="entry name" value="P60_peptidase_YkfC"/>
</dbReference>
<reference evidence="7" key="1">
    <citation type="submission" date="2016-03" db="EMBL/GenBank/DDBJ databases">
        <authorList>
            <person name="Ploux O."/>
        </authorList>
    </citation>
    <scope>NUCLEOTIDE SEQUENCE</scope>
    <source>
        <strain evidence="7">UC10</strain>
    </source>
</reference>
<gene>
    <name evidence="7" type="ORF">STPYR_12113</name>
</gene>
<dbReference type="InterPro" id="IPR000064">
    <property type="entry name" value="NLP_P60_dom"/>
</dbReference>
<organism evidence="7">
    <name type="scientific">uncultured Stenotrophomonas sp</name>
    <dbReference type="NCBI Taxonomy" id="165438"/>
    <lineage>
        <taxon>Bacteria</taxon>
        <taxon>Pseudomonadati</taxon>
        <taxon>Pseudomonadota</taxon>
        <taxon>Gammaproteobacteria</taxon>
        <taxon>Lysobacterales</taxon>
        <taxon>Lysobacteraceae</taxon>
        <taxon>Stenotrophomonas</taxon>
        <taxon>environmental samples</taxon>
    </lineage>
</organism>
<comment type="similarity">
    <text evidence="1">Belongs to the peptidase C40 family.</text>
</comment>
<dbReference type="PIRSF" id="PIRSF019015">
    <property type="entry name" value="P60_peptidase_YkfC"/>
    <property type="match status" value="1"/>
</dbReference>
<dbReference type="GO" id="GO:0006508">
    <property type="term" value="P:proteolysis"/>
    <property type="evidence" value="ECO:0007669"/>
    <property type="project" value="UniProtKB-KW"/>
</dbReference>
<accession>A0A1Y5Q4N7</accession>
<dbReference type="Gene3D" id="3.90.1720.10">
    <property type="entry name" value="endopeptidase domain like (from Nostoc punctiforme)"/>
    <property type="match status" value="1"/>
</dbReference>
<evidence type="ECO:0000259" key="6">
    <source>
        <dbReference type="PROSITE" id="PS51935"/>
    </source>
</evidence>
<dbReference type="InterPro" id="IPR038765">
    <property type="entry name" value="Papain-like_cys_pep_sf"/>
</dbReference>
<feature type="domain" description="NlpC/P60" evidence="6">
    <location>
        <begin position="317"/>
        <end position="471"/>
    </location>
</feature>
<feature type="signal peptide" evidence="5">
    <location>
        <begin position="1"/>
        <end position="27"/>
    </location>
</feature>